<feature type="region of interest" description="Disordered" evidence="1">
    <location>
        <begin position="57"/>
        <end position="88"/>
    </location>
</feature>
<dbReference type="GeneID" id="95973644"/>
<evidence type="ECO:0000313" key="2">
    <source>
        <dbReference type="EMBL" id="QCQ76088.1"/>
    </source>
</evidence>
<dbReference type="Proteomes" id="UP000299011">
    <property type="component" value="Chromosome"/>
</dbReference>
<sequence>MALIVNCVDVESKPQDCRDIQSIGLSDGMGQKTPAEVYDLIENKGRDVVVEHNGRRTKVRSATRGTTKYVRTKSNDTKDDNLLKQSSC</sequence>
<proteinExistence type="predicted"/>
<evidence type="ECO:0000256" key="1">
    <source>
        <dbReference type="SAM" id="MobiDB-lite"/>
    </source>
</evidence>
<reference evidence="2 3" key="1">
    <citation type="submission" date="2019-04" db="EMBL/GenBank/DDBJ databases">
        <title>Methylomes of two halophilic Archaea, Haloarcula marismortui and Haloferax mediterranei.</title>
        <authorList>
            <person name="DasSarma S."/>
            <person name="DasSarma P."/>
            <person name="DasSarma S."/>
            <person name="Fomenkov A."/>
            <person name="Vincze T."/>
            <person name="Anton B.P."/>
            <person name="Roberts R.J."/>
        </authorList>
    </citation>
    <scope>NUCLEOTIDE SEQUENCE [LARGE SCALE GENOMIC DNA]</scope>
    <source>
        <strain evidence="3">ATCC 33500 / DSM 1411 / JCM 8866 / NBRC 14739 / NCIMB 2177 / R-4</strain>
    </source>
</reference>
<dbReference type="OrthoDB" id="350765at2157"/>
<dbReference type="RefSeq" id="WP_081603730.1">
    <property type="nucleotide sequence ID" value="NC_017941.2"/>
</dbReference>
<accession>A0A4P8PDS2</accession>
<evidence type="ECO:0000313" key="3">
    <source>
        <dbReference type="Proteomes" id="UP000299011"/>
    </source>
</evidence>
<dbReference type="AlphaFoldDB" id="A0A4P8PDS2"/>
<gene>
    <name evidence="2" type="ORF">E6P09_12740</name>
</gene>
<name>A0A4P8PDS2_HALMT</name>
<protein>
    <submittedName>
        <fullName evidence="2">DUF3892 domain-containing protein</fullName>
    </submittedName>
</protein>
<feature type="compositionally biased region" description="Basic and acidic residues" evidence="1">
    <location>
        <begin position="73"/>
        <end position="82"/>
    </location>
</feature>
<dbReference type="EMBL" id="CP039139">
    <property type="protein sequence ID" value="QCQ76088.1"/>
    <property type="molecule type" value="Genomic_DNA"/>
</dbReference>
<organism evidence="2 3">
    <name type="scientific">Haloferax mediterranei (strain ATCC 33500 / DSM 1411 / JCM 8866 / NBRC 14739 / NCIMB 2177 / R-4)</name>
    <name type="common">Halobacterium mediterranei</name>
    <dbReference type="NCBI Taxonomy" id="523841"/>
    <lineage>
        <taxon>Archaea</taxon>
        <taxon>Methanobacteriati</taxon>
        <taxon>Methanobacteriota</taxon>
        <taxon>Stenosarchaea group</taxon>
        <taxon>Halobacteria</taxon>
        <taxon>Halobacteriales</taxon>
        <taxon>Haloferacaceae</taxon>
        <taxon>Haloferax</taxon>
    </lineage>
</organism>